<evidence type="ECO:0000313" key="2">
    <source>
        <dbReference type="Proteomes" id="UP001175228"/>
    </source>
</evidence>
<dbReference type="Proteomes" id="UP001175228">
    <property type="component" value="Unassembled WGS sequence"/>
</dbReference>
<keyword evidence="2" id="KW-1185">Reference proteome</keyword>
<organism evidence="1 2">
    <name type="scientific">Armillaria luteobubalina</name>
    <dbReference type="NCBI Taxonomy" id="153913"/>
    <lineage>
        <taxon>Eukaryota</taxon>
        <taxon>Fungi</taxon>
        <taxon>Dikarya</taxon>
        <taxon>Basidiomycota</taxon>
        <taxon>Agaricomycotina</taxon>
        <taxon>Agaricomycetes</taxon>
        <taxon>Agaricomycetidae</taxon>
        <taxon>Agaricales</taxon>
        <taxon>Marasmiineae</taxon>
        <taxon>Physalacriaceae</taxon>
        <taxon>Armillaria</taxon>
    </lineage>
</organism>
<accession>A0AA39PHI3</accession>
<gene>
    <name evidence="1" type="ORF">EDD18DRAFT_1111999</name>
</gene>
<dbReference type="AlphaFoldDB" id="A0AA39PHI3"/>
<reference evidence="1" key="1">
    <citation type="submission" date="2023-06" db="EMBL/GenBank/DDBJ databases">
        <authorList>
            <consortium name="Lawrence Berkeley National Laboratory"/>
            <person name="Ahrendt S."/>
            <person name="Sahu N."/>
            <person name="Indic B."/>
            <person name="Wong-Bajracharya J."/>
            <person name="Merenyi Z."/>
            <person name="Ke H.-M."/>
            <person name="Monk M."/>
            <person name="Kocsube S."/>
            <person name="Drula E."/>
            <person name="Lipzen A."/>
            <person name="Balint B."/>
            <person name="Henrissat B."/>
            <person name="Andreopoulos B."/>
            <person name="Martin F.M."/>
            <person name="Harder C.B."/>
            <person name="Rigling D."/>
            <person name="Ford K.L."/>
            <person name="Foster G.D."/>
            <person name="Pangilinan J."/>
            <person name="Papanicolaou A."/>
            <person name="Barry K."/>
            <person name="LaButti K."/>
            <person name="Viragh M."/>
            <person name="Koriabine M."/>
            <person name="Yan M."/>
            <person name="Riley R."/>
            <person name="Champramary S."/>
            <person name="Plett K.L."/>
            <person name="Tsai I.J."/>
            <person name="Slot J."/>
            <person name="Sipos G."/>
            <person name="Plett J."/>
            <person name="Nagy L.G."/>
            <person name="Grigoriev I.V."/>
        </authorList>
    </citation>
    <scope>NUCLEOTIDE SEQUENCE</scope>
    <source>
        <strain evidence="1">HWK02</strain>
    </source>
</reference>
<evidence type="ECO:0000313" key="1">
    <source>
        <dbReference type="EMBL" id="KAK0484194.1"/>
    </source>
</evidence>
<sequence>MSIKYYYLHVGLQAKDTFFGDLKQLYPCSSNLMDPFPVRVLLEVERRYGKKLALEHVDKLSILLAYFTSEPPLSLHPMRKWKQRIRVAFSHMDFEIGMGGQYGRVGFKRNISFSRETMLR</sequence>
<comment type="caution">
    <text evidence="1">The sequence shown here is derived from an EMBL/GenBank/DDBJ whole genome shotgun (WGS) entry which is preliminary data.</text>
</comment>
<name>A0AA39PHI3_9AGAR</name>
<dbReference type="EMBL" id="JAUEPU010000057">
    <property type="protein sequence ID" value="KAK0484194.1"/>
    <property type="molecule type" value="Genomic_DNA"/>
</dbReference>
<protein>
    <submittedName>
        <fullName evidence="1">Uncharacterized protein</fullName>
    </submittedName>
</protein>
<proteinExistence type="predicted"/>